<sequence>MSHFNTTFYIFIDELGVTIDDSLLKLVQRASKPNNKAIRIFLTGTSIAFGQRKGSGGDLREFPINPKNQLGAVRKRNRRTQHGYYLDHLCQ</sequence>
<accession>A0A5N6TBV4</accession>
<dbReference type="EMBL" id="ML743551">
    <property type="protein sequence ID" value="KAE8143782.1"/>
    <property type="molecule type" value="Genomic_DNA"/>
</dbReference>
<dbReference type="GeneID" id="43637210"/>
<evidence type="ECO:0000313" key="1">
    <source>
        <dbReference type="EMBL" id="KAE8143782.1"/>
    </source>
</evidence>
<dbReference type="AlphaFoldDB" id="A0A5N6TBV4"/>
<dbReference type="Proteomes" id="UP000325672">
    <property type="component" value="Unassembled WGS sequence"/>
</dbReference>
<protein>
    <submittedName>
        <fullName evidence="1">Uncharacterized protein</fullName>
    </submittedName>
</protein>
<proteinExistence type="predicted"/>
<evidence type="ECO:0000313" key="2">
    <source>
        <dbReference type="Proteomes" id="UP000325672"/>
    </source>
</evidence>
<dbReference type="RefSeq" id="XP_031919845.1">
    <property type="nucleotide sequence ID" value="XM_032053000.1"/>
</dbReference>
<keyword evidence="2" id="KW-1185">Reference proteome</keyword>
<gene>
    <name evidence="1" type="ORF">BDV38DRAFT_232069</name>
</gene>
<organism evidence="1 2">
    <name type="scientific">Aspergillus pseudotamarii</name>
    <dbReference type="NCBI Taxonomy" id="132259"/>
    <lineage>
        <taxon>Eukaryota</taxon>
        <taxon>Fungi</taxon>
        <taxon>Dikarya</taxon>
        <taxon>Ascomycota</taxon>
        <taxon>Pezizomycotina</taxon>
        <taxon>Eurotiomycetes</taxon>
        <taxon>Eurotiomycetidae</taxon>
        <taxon>Eurotiales</taxon>
        <taxon>Aspergillaceae</taxon>
        <taxon>Aspergillus</taxon>
        <taxon>Aspergillus subgen. Circumdati</taxon>
    </lineage>
</organism>
<reference evidence="1 2" key="1">
    <citation type="submission" date="2019-04" db="EMBL/GenBank/DDBJ databases">
        <title>Friends and foes A comparative genomics study of 23 Aspergillus species from section Flavi.</title>
        <authorList>
            <consortium name="DOE Joint Genome Institute"/>
            <person name="Kjaerbolling I."/>
            <person name="Vesth T."/>
            <person name="Frisvad J.C."/>
            <person name="Nybo J.L."/>
            <person name="Theobald S."/>
            <person name="Kildgaard S."/>
            <person name="Isbrandt T."/>
            <person name="Kuo A."/>
            <person name="Sato A."/>
            <person name="Lyhne E.K."/>
            <person name="Kogle M.E."/>
            <person name="Wiebenga A."/>
            <person name="Kun R.S."/>
            <person name="Lubbers R.J."/>
            <person name="Makela M.R."/>
            <person name="Barry K."/>
            <person name="Chovatia M."/>
            <person name="Clum A."/>
            <person name="Daum C."/>
            <person name="Haridas S."/>
            <person name="He G."/>
            <person name="LaButti K."/>
            <person name="Lipzen A."/>
            <person name="Mondo S."/>
            <person name="Riley R."/>
            <person name="Salamov A."/>
            <person name="Simmons B.A."/>
            <person name="Magnuson J.K."/>
            <person name="Henrissat B."/>
            <person name="Mortensen U.H."/>
            <person name="Larsen T.O."/>
            <person name="Devries R.P."/>
            <person name="Grigoriev I.V."/>
            <person name="Machida M."/>
            <person name="Baker S.E."/>
            <person name="Andersen M.R."/>
        </authorList>
    </citation>
    <scope>NUCLEOTIDE SEQUENCE [LARGE SCALE GENOMIC DNA]</scope>
    <source>
        <strain evidence="1 2">CBS 117625</strain>
    </source>
</reference>
<name>A0A5N6TBV4_ASPPS</name>